<feature type="compositionally biased region" description="Basic and acidic residues" evidence="1">
    <location>
        <begin position="468"/>
        <end position="480"/>
    </location>
</feature>
<feature type="compositionally biased region" description="Polar residues" evidence="1">
    <location>
        <begin position="744"/>
        <end position="761"/>
    </location>
</feature>
<protein>
    <submittedName>
        <fullName evidence="2">Uncharacterized protein</fullName>
    </submittedName>
</protein>
<dbReference type="Proteomes" id="UP000009192">
    <property type="component" value="Unassembled WGS sequence"/>
</dbReference>
<dbReference type="eggNOG" id="ENOG502T90E">
    <property type="taxonomic scope" value="Eukaryota"/>
</dbReference>
<evidence type="ECO:0000313" key="2">
    <source>
        <dbReference type="EMBL" id="EDW12257.1"/>
    </source>
</evidence>
<feature type="compositionally biased region" description="Low complexity" evidence="1">
    <location>
        <begin position="122"/>
        <end position="135"/>
    </location>
</feature>
<feature type="region of interest" description="Disordered" evidence="1">
    <location>
        <begin position="76"/>
        <end position="222"/>
    </location>
</feature>
<organism evidence="2 3">
    <name type="scientific">Drosophila mojavensis</name>
    <name type="common">Fruit fly</name>
    <dbReference type="NCBI Taxonomy" id="7230"/>
    <lineage>
        <taxon>Eukaryota</taxon>
        <taxon>Metazoa</taxon>
        <taxon>Ecdysozoa</taxon>
        <taxon>Arthropoda</taxon>
        <taxon>Hexapoda</taxon>
        <taxon>Insecta</taxon>
        <taxon>Pterygota</taxon>
        <taxon>Neoptera</taxon>
        <taxon>Endopterygota</taxon>
        <taxon>Diptera</taxon>
        <taxon>Brachycera</taxon>
        <taxon>Muscomorpha</taxon>
        <taxon>Ephydroidea</taxon>
        <taxon>Drosophilidae</taxon>
        <taxon>Drosophila</taxon>
    </lineage>
</organism>
<proteinExistence type="predicted"/>
<feature type="compositionally biased region" description="Pro residues" evidence="1">
    <location>
        <begin position="203"/>
        <end position="218"/>
    </location>
</feature>
<dbReference type="EMBL" id="CH933807">
    <property type="protein sequence ID" value="EDW12257.1"/>
    <property type="molecule type" value="Genomic_DNA"/>
</dbReference>
<evidence type="ECO:0000256" key="1">
    <source>
        <dbReference type="SAM" id="MobiDB-lite"/>
    </source>
</evidence>
<feature type="compositionally biased region" description="Polar residues" evidence="1">
    <location>
        <begin position="457"/>
        <end position="466"/>
    </location>
</feature>
<feature type="region of interest" description="Disordered" evidence="1">
    <location>
        <begin position="685"/>
        <end position="730"/>
    </location>
</feature>
<feature type="region of interest" description="Disordered" evidence="1">
    <location>
        <begin position="433"/>
        <end position="482"/>
    </location>
</feature>
<feature type="compositionally biased region" description="Low complexity" evidence="1">
    <location>
        <begin position="434"/>
        <end position="456"/>
    </location>
</feature>
<accession>B4KH46</accession>
<dbReference type="PhylomeDB" id="B4KH46"/>
<feature type="compositionally biased region" description="Low complexity" evidence="1">
    <location>
        <begin position="385"/>
        <end position="404"/>
    </location>
</feature>
<dbReference type="KEGG" id="dmo:Dmoj_GI10930"/>
<keyword evidence="3" id="KW-1185">Reference proteome</keyword>
<dbReference type="HOGENOM" id="CLU_295483_0_0_1"/>
<dbReference type="InParanoid" id="B4KH46"/>
<name>B4KH46_DROMO</name>
<feature type="compositionally biased region" description="Basic residues" evidence="1">
    <location>
        <begin position="98"/>
        <end position="107"/>
    </location>
</feature>
<dbReference type="OMA" id="LWCEVCG"/>
<feature type="region of interest" description="Disordered" evidence="1">
    <location>
        <begin position="588"/>
        <end position="649"/>
    </location>
</feature>
<feature type="compositionally biased region" description="Basic residues" evidence="1">
    <location>
        <begin position="151"/>
        <end position="182"/>
    </location>
</feature>
<dbReference type="OrthoDB" id="7873011at2759"/>
<dbReference type="AlphaFoldDB" id="B4KH46"/>
<evidence type="ECO:0000313" key="3">
    <source>
        <dbReference type="Proteomes" id="UP000009192"/>
    </source>
</evidence>
<reference evidence="2 3" key="1">
    <citation type="journal article" date="2007" name="Nature">
        <title>Evolution of genes and genomes on the Drosophila phylogeny.</title>
        <authorList>
            <consortium name="Drosophila 12 Genomes Consortium"/>
            <person name="Clark A.G."/>
            <person name="Eisen M.B."/>
            <person name="Smith D.R."/>
            <person name="Bergman C.M."/>
            <person name="Oliver B."/>
            <person name="Markow T.A."/>
            <person name="Kaufman T.C."/>
            <person name="Kellis M."/>
            <person name="Gelbart W."/>
            <person name="Iyer V.N."/>
            <person name="Pollard D.A."/>
            <person name="Sackton T.B."/>
            <person name="Larracuente A.M."/>
            <person name="Singh N.D."/>
            <person name="Abad J.P."/>
            <person name="Abt D.N."/>
            <person name="Adryan B."/>
            <person name="Aguade M."/>
            <person name="Akashi H."/>
            <person name="Anderson W.W."/>
            <person name="Aquadro C.F."/>
            <person name="Ardell D.H."/>
            <person name="Arguello R."/>
            <person name="Artieri C.G."/>
            <person name="Barbash D.A."/>
            <person name="Barker D."/>
            <person name="Barsanti P."/>
            <person name="Batterham P."/>
            <person name="Batzoglou S."/>
            <person name="Begun D."/>
            <person name="Bhutkar A."/>
            <person name="Blanco E."/>
            <person name="Bosak S.A."/>
            <person name="Bradley R.K."/>
            <person name="Brand A.D."/>
            <person name="Brent M.R."/>
            <person name="Brooks A.N."/>
            <person name="Brown R.H."/>
            <person name="Butlin R.K."/>
            <person name="Caggese C."/>
            <person name="Calvi B.R."/>
            <person name="Bernardo de Carvalho A."/>
            <person name="Caspi A."/>
            <person name="Castrezana S."/>
            <person name="Celniker S.E."/>
            <person name="Chang J.L."/>
            <person name="Chapple C."/>
            <person name="Chatterji S."/>
            <person name="Chinwalla A."/>
            <person name="Civetta A."/>
            <person name="Clifton S.W."/>
            <person name="Comeron J.M."/>
            <person name="Costello J.C."/>
            <person name="Coyne J.A."/>
            <person name="Daub J."/>
            <person name="David R.G."/>
            <person name="Delcher A.L."/>
            <person name="Delehaunty K."/>
            <person name="Do C.B."/>
            <person name="Ebling H."/>
            <person name="Edwards K."/>
            <person name="Eickbush T."/>
            <person name="Evans J.D."/>
            <person name="Filipski A."/>
            <person name="Findeiss S."/>
            <person name="Freyhult E."/>
            <person name="Fulton L."/>
            <person name="Fulton R."/>
            <person name="Garcia A.C."/>
            <person name="Gardiner A."/>
            <person name="Garfield D.A."/>
            <person name="Garvin B.E."/>
            <person name="Gibson G."/>
            <person name="Gilbert D."/>
            <person name="Gnerre S."/>
            <person name="Godfrey J."/>
            <person name="Good R."/>
            <person name="Gotea V."/>
            <person name="Gravely B."/>
            <person name="Greenberg A.J."/>
            <person name="Griffiths-Jones S."/>
            <person name="Gross S."/>
            <person name="Guigo R."/>
            <person name="Gustafson E.A."/>
            <person name="Haerty W."/>
            <person name="Hahn M.W."/>
            <person name="Halligan D.L."/>
            <person name="Halpern A.L."/>
            <person name="Halter G.M."/>
            <person name="Han M.V."/>
            <person name="Heger A."/>
            <person name="Hillier L."/>
            <person name="Hinrichs A.S."/>
            <person name="Holmes I."/>
            <person name="Hoskins R.A."/>
            <person name="Hubisz M.J."/>
            <person name="Hultmark D."/>
            <person name="Huntley M.A."/>
            <person name="Jaffe D.B."/>
            <person name="Jagadeeshan S."/>
            <person name="Jeck W.R."/>
            <person name="Johnson J."/>
            <person name="Jones C.D."/>
            <person name="Jordan W.C."/>
            <person name="Karpen G.H."/>
            <person name="Kataoka E."/>
            <person name="Keightley P.D."/>
            <person name="Kheradpour P."/>
            <person name="Kirkness E.F."/>
            <person name="Koerich L.B."/>
            <person name="Kristiansen K."/>
            <person name="Kudrna D."/>
            <person name="Kulathinal R.J."/>
            <person name="Kumar S."/>
            <person name="Kwok R."/>
            <person name="Lander E."/>
            <person name="Langley C.H."/>
            <person name="Lapoint R."/>
            <person name="Lazzaro B.P."/>
            <person name="Lee S.J."/>
            <person name="Levesque L."/>
            <person name="Li R."/>
            <person name="Lin C.F."/>
            <person name="Lin M.F."/>
            <person name="Lindblad-Toh K."/>
            <person name="Llopart A."/>
            <person name="Long M."/>
            <person name="Low L."/>
            <person name="Lozovsky E."/>
            <person name="Lu J."/>
            <person name="Luo M."/>
            <person name="Machado C.A."/>
            <person name="Makalowski W."/>
            <person name="Marzo M."/>
            <person name="Matsuda M."/>
            <person name="Matzkin L."/>
            <person name="McAllister B."/>
            <person name="McBride C.S."/>
            <person name="McKernan B."/>
            <person name="McKernan K."/>
            <person name="Mendez-Lago M."/>
            <person name="Minx P."/>
            <person name="Mollenhauer M.U."/>
            <person name="Montooth K."/>
            <person name="Mount S.M."/>
            <person name="Mu X."/>
            <person name="Myers E."/>
            <person name="Negre B."/>
            <person name="Newfeld S."/>
            <person name="Nielsen R."/>
            <person name="Noor M.A."/>
            <person name="O'Grady P."/>
            <person name="Pachter L."/>
            <person name="Papaceit M."/>
            <person name="Parisi M.J."/>
            <person name="Parisi M."/>
            <person name="Parts L."/>
            <person name="Pedersen J.S."/>
            <person name="Pesole G."/>
            <person name="Phillippy A.M."/>
            <person name="Ponting C.P."/>
            <person name="Pop M."/>
            <person name="Porcelli D."/>
            <person name="Powell J.R."/>
            <person name="Prohaska S."/>
            <person name="Pruitt K."/>
            <person name="Puig M."/>
            <person name="Quesneville H."/>
            <person name="Ram K.R."/>
            <person name="Rand D."/>
            <person name="Rasmussen M.D."/>
            <person name="Reed L.K."/>
            <person name="Reenan R."/>
            <person name="Reily A."/>
            <person name="Remington K.A."/>
            <person name="Rieger T.T."/>
            <person name="Ritchie M.G."/>
            <person name="Robin C."/>
            <person name="Rogers Y.H."/>
            <person name="Rohde C."/>
            <person name="Rozas J."/>
            <person name="Rubenfield M.J."/>
            <person name="Ruiz A."/>
            <person name="Russo S."/>
            <person name="Salzberg S.L."/>
            <person name="Sanchez-Gracia A."/>
            <person name="Saranga D.J."/>
            <person name="Sato H."/>
            <person name="Schaeffer S.W."/>
            <person name="Schatz M.C."/>
            <person name="Schlenke T."/>
            <person name="Schwartz R."/>
            <person name="Segarra C."/>
            <person name="Singh R.S."/>
            <person name="Sirot L."/>
            <person name="Sirota M."/>
            <person name="Sisneros N.B."/>
            <person name="Smith C.D."/>
            <person name="Smith T.F."/>
            <person name="Spieth J."/>
            <person name="Stage D.E."/>
            <person name="Stark A."/>
            <person name="Stephan W."/>
            <person name="Strausberg R.L."/>
            <person name="Strempel S."/>
            <person name="Sturgill D."/>
            <person name="Sutton G."/>
            <person name="Sutton G.G."/>
            <person name="Tao W."/>
            <person name="Teichmann S."/>
            <person name="Tobari Y.N."/>
            <person name="Tomimura Y."/>
            <person name="Tsolas J.M."/>
            <person name="Valente V.L."/>
            <person name="Venter E."/>
            <person name="Venter J.C."/>
            <person name="Vicario S."/>
            <person name="Vieira F.G."/>
            <person name="Vilella A.J."/>
            <person name="Villasante A."/>
            <person name="Walenz B."/>
            <person name="Wang J."/>
            <person name="Wasserman M."/>
            <person name="Watts T."/>
            <person name="Wilson D."/>
            <person name="Wilson R.K."/>
            <person name="Wing R.A."/>
            <person name="Wolfner M.F."/>
            <person name="Wong A."/>
            <person name="Wong G.K."/>
            <person name="Wu C.I."/>
            <person name="Wu G."/>
            <person name="Yamamoto D."/>
            <person name="Yang H.P."/>
            <person name="Yang S.P."/>
            <person name="Yorke J.A."/>
            <person name="Yoshida K."/>
            <person name="Zdobnov E."/>
            <person name="Zhang P."/>
            <person name="Zhang Y."/>
            <person name="Zimin A.V."/>
            <person name="Baldwin J."/>
            <person name="Abdouelleil A."/>
            <person name="Abdulkadir J."/>
            <person name="Abebe A."/>
            <person name="Abera B."/>
            <person name="Abreu J."/>
            <person name="Acer S.C."/>
            <person name="Aftuck L."/>
            <person name="Alexander A."/>
            <person name="An P."/>
            <person name="Anderson E."/>
            <person name="Anderson S."/>
            <person name="Arachi H."/>
            <person name="Azer M."/>
            <person name="Bachantsang P."/>
            <person name="Barry A."/>
            <person name="Bayul T."/>
            <person name="Berlin A."/>
            <person name="Bessette D."/>
            <person name="Bloom T."/>
            <person name="Blye J."/>
            <person name="Boguslavskiy L."/>
            <person name="Bonnet C."/>
            <person name="Boukhgalter B."/>
            <person name="Bourzgui I."/>
            <person name="Brown A."/>
            <person name="Cahill P."/>
            <person name="Channer S."/>
            <person name="Cheshatsang Y."/>
            <person name="Chuda L."/>
            <person name="Citroen M."/>
            <person name="Collymore A."/>
            <person name="Cooke P."/>
            <person name="Costello M."/>
            <person name="D'Aco K."/>
            <person name="Daza R."/>
            <person name="De Haan G."/>
            <person name="DeGray S."/>
            <person name="DeMaso C."/>
            <person name="Dhargay N."/>
            <person name="Dooley K."/>
            <person name="Dooley E."/>
            <person name="Doricent M."/>
            <person name="Dorje P."/>
            <person name="Dorjee K."/>
            <person name="Dupes A."/>
            <person name="Elong R."/>
            <person name="Falk J."/>
            <person name="Farina A."/>
            <person name="Faro S."/>
            <person name="Ferguson D."/>
            <person name="Fisher S."/>
            <person name="Foley C.D."/>
            <person name="Franke A."/>
            <person name="Friedrich D."/>
            <person name="Gadbois L."/>
            <person name="Gearin G."/>
            <person name="Gearin C.R."/>
            <person name="Giannoukos G."/>
            <person name="Goode T."/>
            <person name="Graham J."/>
            <person name="Grandbois E."/>
            <person name="Grewal S."/>
            <person name="Gyaltsen K."/>
            <person name="Hafez N."/>
            <person name="Hagos B."/>
            <person name="Hall J."/>
            <person name="Henson C."/>
            <person name="Hollinger A."/>
            <person name="Honan T."/>
            <person name="Huard M.D."/>
            <person name="Hughes L."/>
            <person name="Hurhula B."/>
            <person name="Husby M.E."/>
            <person name="Kamat A."/>
            <person name="Kanga B."/>
            <person name="Kashin S."/>
            <person name="Khazanovich D."/>
            <person name="Kisner P."/>
            <person name="Lance K."/>
            <person name="Lara M."/>
            <person name="Lee W."/>
            <person name="Lennon N."/>
            <person name="Letendre F."/>
            <person name="LeVine R."/>
            <person name="Lipovsky A."/>
            <person name="Liu X."/>
            <person name="Liu J."/>
            <person name="Liu S."/>
            <person name="Lokyitsang T."/>
            <person name="Lokyitsang Y."/>
            <person name="Lubonja R."/>
            <person name="Lui A."/>
            <person name="MacDonald P."/>
            <person name="Magnisalis V."/>
            <person name="Maru K."/>
            <person name="Matthews C."/>
            <person name="McCusker W."/>
            <person name="McDonough S."/>
            <person name="Mehta T."/>
            <person name="Meldrim J."/>
            <person name="Meneus L."/>
            <person name="Mihai O."/>
            <person name="Mihalev A."/>
            <person name="Mihova T."/>
            <person name="Mittelman R."/>
            <person name="Mlenga V."/>
            <person name="Montmayeur A."/>
            <person name="Mulrain L."/>
            <person name="Navidi A."/>
            <person name="Naylor J."/>
            <person name="Negash T."/>
            <person name="Nguyen T."/>
            <person name="Nguyen N."/>
            <person name="Nicol R."/>
            <person name="Norbu C."/>
            <person name="Norbu N."/>
            <person name="Novod N."/>
            <person name="O'Neill B."/>
            <person name="Osman S."/>
            <person name="Markiewicz E."/>
            <person name="Oyono O.L."/>
            <person name="Patti C."/>
            <person name="Phunkhang P."/>
            <person name="Pierre F."/>
            <person name="Priest M."/>
            <person name="Raghuraman S."/>
            <person name="Rege F."/>
            <person name="Reyes R."/>
            <person name="Rise C."/>
            <person name="Rogov P."/>
            <person name="Ross K."/>
            <person name="Ryan E."/>
            <person name="Settipalli S."/>
            <person name="Shea T."/>
            <person name="Sherpa N."/>
            <person name="Shi L."/>
            <person name="Shih D."/>
            <person name="Sparrow T."/>
            <person name="Spaulding J."/>
            <person name="Stalker J."/>
            <person name="Stange-Thomann N."/>
            <person name="Stavropoulos S."/>
            <person name="Stone C."/>
            <person name="Strader C."/>
            <person name="Tesfaye S."/>
            <person name="Thomson T."/>
            <person name="Thoulutsang Y."/>
            <person name="Thoulutsang D."/>
            <person name="Topham K."/>
            <person name="Topping I."/>
            <person name="Tsamla T."/>
            <person name="Vassiliev H."/>
            <person name="Vo A."/>
            <person name="Wangchuk T."/>
            <person name="Wangdi T."/>
            <person name="Weiand M."/>
            <person name="Wilkinson J."/>
            <person name="Wilson A."/>
            <person name="Yadav S."/>
            <person name="Young G."/>
            <person name="Yu Q."/>
            <person name="Zembek L."/>
            <person name="Zhong D."/>
            <person name="Zimmer A."/>
            <person name="Zwirko Z."/>
            <person name="Jaffe D.B."/>
            <person name="Alvarez P."/>
            <person name="Brockman W."/>
            <person name="Butler J."/>
            <person name="Chin C."/>
            <person name="Gnerre S."/>
            <person name="Grabherr M."/>
            <person name="Kleber M."/>
            <person name="Mauceli E."/>
            <person name="MacCallum I."/>
        </authorList>
    </citation>
    <scope>NUCLEOTIDE SEQUENCE [LARGE SCALE GENOMIC DNA]</scope>
    <source>
        <strain evidence="3">Tucson 15081-1352.22</strain>
    </source>
</reference>
<feature type="compositionally biased region" description="Polar residues" evidence="1">
    <location>
        <begin position="639"/>
        <end position="649"/>
    </location>
</feature>
<feature type="region of interest" description="Disordered" evidence="1">
    <location>
        <begin position="743"/>
        <end position="799"/>
    </location>
</feature>
<feature type="compositionally biased region" description="Polar residues" evidence="1">
    <location>
        <begin position="593"/>
        <end position="607"/>
    </location>
</feature>
<feature type="compositionally biased region" description="Basic and acidic residues" evidence="1">
    <location>
        <begin position="183"/>
        <end position="200"/>
    </location>
</feature>
<feature type="compositionally biased region" description="Basic and acidic residues" evidence="1">
    <location>
        <begin position="76"/>
        <end position="86"/>
    </location>
</feature>
<sequence>MFRLYELYTLYLKKMSSYGTSPTWCLCEKLPRSILHISPPPELWCEVCGRRRRPRACLSSSSDEEEKAAVRQRMLAERRRNEEARHSSVRVKVAMSAKKPKSRRKANCLKCGGERKPSVGEAAGTAAAAKPQQEQQQEKEQQQQQQQPMKSKSKNKNSNKNHKLYMGRFGHYRKPQRLQPKQRKQDEGDAAEPKHAEIKPELTAPPPPPPPSPPPSPPVSAAKACESLWEQPTEDMPNLVAFAHEVFNRPVHLRKRQPSFYDNLFVSDFIPLDKPITDTSGGAISKRRRLFGRPLRTHRSRPLPPLSQVLSEILAKQKVRAKGGGLPPKQEETIGSSLATQFSPFEVYDGPSEDALVVESARLMLRQPRALHIKQRADLPPTRLSSFESEPSSDCSSSSPFDMPSAPPAERPRHNYSVGAPLRLHEMMKAVARSGLSDSSASSSSTSSSSHKSVSSTLPVLQQSVRSRGGEEPPYVEEKPPAVVEPETVPMSIIEKLLWLMEQRPAADPGSANPLTDDALHLQKSLIDKQEAEHIGSTHTESVKGLLQFMESLQISEPNDSDETRSEILKNDADQEFKLLEKSMATELLQPPNDMSNELPVNSTNKSAADEKYPSKVYSTDQNSARLERGGSAPPKAGQSPSNNRNSMWSLLGGLFAKNKKRRESSRLDETQPLKTAGKVHYGAINTNETSKELPPRNQGCQKCGLNRKSNKKLMNEKRQGKAKSCQGMHKPSCRLHSAIESYGSRTSSKTQMEPKSTQPSFIKDKQPEEDISIEIADESAHGSSSKGEPVPFPTPSNSTVTGSTLYESCFGLETPTSQQPAPELRYQMLRELLDVLKEKSRQSQPKTFHVVKTMSTLQYSCSEIIRPKMLASITPRTGRLKQYILSPAIGRCPPASGIYEFRTPDIRPRQKLDENNTNIINLEALFTPVAHTASTTPTDDSSARSRVLERKKKFYQPVWPAHPFRHRSHRRSIKFEAVQLQIDESVDEVHLRSSKEFTSEERKQQKKKHRDMWIVDEAVHQKIAEMMTKPIQLLTRNDNTEIETQ</sequence>
<feature type="region of interest" description="Disordered" evidence="1">
    <location>
        <begin position="382"/>
        <end position="416"/>
    </location>
</feature>
<gene>
    <name evidence="2" type="primary">Dmoj\GI10930</name>
    <name evidence="2" type="ORF">Dmoj_GI10930</name>
</gene>